<dbReference type="EMBL" id="KV427646">
    <property type="protein sequence ID" value="KZT03148.1"/>
    <property type="molecule type" value="Genomic_DNA"/>
</dbReference>
<accession>A0A165CNV7</accession>
<evidence type="ECO:0000259" key="3">
    <source>
        <dbReference type="SMART" id="SM00827"/>
    </source>
</evidence>
<dbReference type="GO" id="GO:0006633">
    <property type="term" value="P:fatty acid biosynthetic process"/>
    <property type="evidence" value="ECO:0007669"/>
    <property type="project" value="TreeGrafter"/>
</dbReference>
<name>A0A165CNV7_9APHY</name>
<dbReference type="GeneID" id="63821888"/>
<dbReference type="RefSeq" id="XP_040760888.1">
    <property type="nucleotide sequence ID" value="XM_040904858.1"/>
</dbReference>
<evidence type="ECO:0000256" key="2">
    <source>
        <dbReference type="ARBA" id="ARBA00022553"/>
    </source>
</evidence>
<dbReference type="GO" id="GO:0004312">
    <property type="term" value="F:fatty acid synthase activity"/>
    <property type="evidence" value="ECO:0007669"/>
    <property type="project" value="TreeGrafter"/>
</dbReference>
<evidence type="ECO:0000313" key="4">
    <source>
        <dbReference type="EMBL" id="KZT03148.1"/>
    </source>
</evidence>
<dbReference type="SUPFAM" id="SSF52151">
    <property type="entry name" value="FabD/lysophospholipase-like"/>
    <property type="match status" value="1"/>
</dbReference>
<feature type="domain" description="Malonyl-CoA:ACP transacylase (MAT)" evidence="3">
    <location>
        <begin position="33"/>
        <end position="348"/>
    </location>
</feature>
<dbReference type="InterPro" id="IPR001227">
    <property type="entry name" value="Ac_transferase_dom_sf"/>
</dbReference>
<gene>
    <name evidence="4" type="ORF">LAESUDRAFT_660208</name>
</gene>
<evidence type="ECO:0000313" key="5">
    <source>
        <dbReference type="Proteomes" id="UP000076871"/>
    </source>
</evidence>
<dbReference type="PANTHER" id="PTHR43775">
    <property type="entry name" value="FATTY ACID SYNTHASE"/>
    <property type="match status" value="1"/>
</dbReference>
<sequence>MPWRTYTVADCLQSATFPDPVLAEKRSNPLVFCFSGQGPHHWLQGRDLMATFSVFRESIDACDRAYSAYTGKSFLEETGLFVADPPTFSPLAESSTWPAAVISVSMTFFQIAMLDLLISLGIKPDAVVGPSIGVTAAMYASNAMPREMAVEIAIARGRALAMVDSTGGAMFAVSGCDIDTVHGYADVVSSFTQLEKEANKLYMVSPLSPTTTVFSGSEVLIDLLVKYIDTEVDGVVARKLPVSTGVHSPLVNSCEDAYRTELARIFSRYAGPFIPSTLDMSMVTAEFRSGDYTVDYLWDNMQQPMLFLPAIMGLLDKFGKRTTFVEISPHPINSQVGHRWDSHLSPES</sequence>
<dbReference type="Gene3D" id="3.40.366.10">
    <property type="entry name" value="Malonyl-Coenzyme A Acyl Carrier Protein, domain 2"/>
    <property type="match status" value="1"/>
</dbReference>
<keyword evidence="2" id="KW-0597">Phosphoprotein</keyword>
<dbReference type="InterPro" id="IPR050091">
    <property type="entry name" value="PKS_NRPS_Biosynth_Enz"/>
</dbReference>
<dbReference type="OrthoDB" id="329835at2759"/>
<dbReference type="InterPro" id="IPR016035">
    <property type="entry name" value="Acyl_Trfase/lysoPLipase"/>
</dbReference>
<evidence type="ECO:0000256" key="1">
    <source>
        <dbReference type="ARBA" id="ARBA00022450"/>
    </source>
</evidence>
<dbReference type="SMART" id="SM00827">
    <property type="entry name" value="PKS_AT"/>
    <property type="match status" value="1"/>
</dbReference>
<keyword evidence="5" id="KW-1185">Reference proteome</keyword>
<organism evidence="4 5">
    <name type="scientific">Laetiporus sulphureus 93-53</name>
    <dbReference type="NCBI Taxonomy" id="1314785"/>
    <lineage>
        <taxon>Eukaryota</taxon>
        <taxon>Fungi</taxon>
        <taxon>Dikarya</taxon>
        <taxon>Basidiomycota</taxon>
        <taxon>Agaricomycotina</taxon>
        <taxon>Agaricomycetes</taxon>
        <taxon>Polyporales</taxon>
        <taxon>Laetiporus</taxon>
    </lineage>
</organism>
<dbReference type="PANTHER" id="PTHR43775:SF37">
    <property type="entry name" value="SI:DKEY-61P9.11"/>
    <property type="match status" value="1"/>
</dbReference>
<reference evidence="4 5" key="1">
    <citation type="journal article" date="2016" name="Mol. Biol. Evol.">
        <title>Comparative Genomics of Early-Diverging Mushroom-Forming Fungi Provides Insights into the Origins of Lignocellulose Decay Capabilities.</title>
        <authorList>
            <person name="Nagy L.G."/>
            <person name="Riley R."/>
            <person name="Tritt A."/>
            <person name="Adam C."/>
            <person name="Daum C."/>
            <person name="Floudas D."/>
            <person name="Sun H."/>
            <person name="Yadav J.S."/>
            <person name="Pangilinan J."/>
            <person name="Larsson K.H."/>
            <person name="Matsuura K."/>
            <person name="Barry K."/>
            <person name="Labutti K."/>
            <person name="Kuo R."/>
            <person name="Ohm R.A."/>
            <person name="Bhattacharya S.S."/>
            <person name="Shirouzu T."/>
            <person name="Yoshinaga Y."/>
            <person name="Martin F.M."/>
            <person name="Grigoriev I.V."/>
            <person name="Hibbett D.S."/>
        </authorList>
    </citation>
    <scope>NUCLEOTIDE SEQUENCE [LARGE SCALE GENOMIC DNA]</scope>
    <source>
        <strain evidence="4 5">93-53</strain>
    </source>
</reference>
<proteinExistence type="predicted"/>
<dbReference type="STRING" id="1314785.A0A165CNV7"/>
<protein>
    <submittedName>
        <fullName evidence="4">FabD/lysophospholipase-like protein</fullName>
    </submittedName>
</protein>
<dbReference type="Pfam" id="PF00698">
    <property type="entry name" value="Acyl_transf_1"/>
    <property type="match status" value="1"/>
</dbReference>
<dbReference type="AlphaFoldDB" id="A0A165CNV7"/>
<dbReference type="Proteomes" id="UP000076871">
    <property type="component" value="Unassembled WGS sequence"/>
</dbReference>
<dbReference type="InParanoid" id="A0A165CNV7"/>
<dbReference type="InterPro" id="IPR014043">
    <property type="entry name" value="Acyl_transferase_dom"/>
</dbReference>
<keyword evidence="1" id="KW-0596">Phosphopantetheine</keyword>